<feature type="compositionally biased region" description="Low complexity" evidence="8">
    <location>
        <begin position="104"/>
        <end position="117"/>
    </location>
</feature>
<feature type="compositionally biased region" description="Low complexity" evidence="8">
    <location>
        <begin position="20"/>
        <end position="29"/>
    </location>
</feature>
<comment type="caution">
    <text evidence="12">The sequence shown here is derived from an EMBL/GenBank/DDBJ whole genome shotgun (WGS) entry which is preliminary data.</text>
</comment>
<keyword evidence="13" id="KW-1185">Reference proteome</keyword>
<feature type="region of interest" description="Disordered" evidence="8">
    <location>
        <begin position="609"/>
        <end position="636"/>
    </location>
</feature>
<dbReference type="GO" id="GO:0015369">
    <property type="term" value="F:calcium:proton antiporter activity"/>
    <property type="evidence" value="ECO:0007669"/>
    <property type="project" value="TreeGrafter"/>
</dbReference>
<keyword evidence="7 9" id="KW-0472">Membrane</keyword>
<dbReference type="InParanoid" id="D3B205"/>
<dbReference type="OMA" id="LVCFVSW"/>
<keyword evidence="3" id="KW-0597">Phosphoprotein</keyword>
<dbReference type="Proteomes" id="UP000001396">
    <property type="component" value="Unassembled WGS sequence"/>
</dbReference>
<accession>D3B205</accession>
<keyword evidence="5 9" id="KW-1133">Transmembrane helix</keyword>
<feature type="transmembrane region" description="Helical" evidence="9">
    <location>
        <begin position="510"/>
        <end position="532"/>
    </location>
</feature>
<comment type="subcellular location">
    <subcellularLocation>
        <location evidence="1">Endomembrane system</location>
        <topology evidence="1">Multi-pass membrane protein</topology>
    </subcellularLocation>
</comment>
<dbReference type="STRING" id="670386.D3B205"/>
<feature type="domain" description="Sodium/calcium exchanger membrane region" evidence="10">
    <location>
        <begin position="414"/>
        <end position="596"/>
    </location>
</feature>
<proteinExistence type="predicted"/>
<dbReference type="EMBL" id="ADBJ01000008">
    <property type="protein sequence ID" value="EFA85329.1"/>
    <property type="molecule type" value="Genomic_DNA"/>
</dbReference>
<dbReference type="InterPro" id="IPR004713">
    <property type="entry name" value="CaH_exchang"/>
</dbReference>
<feature type="transmembrane region" description="Helical" evidence="9">
    <location>
        <begin position="578"/>
        <end position="598"/>
    </location>
</feature>
<evidence type="ECO:0000256" key="5">
    <source>
        <dbReference type="ARBA" id="ARBA00022989"/>
    </source>
</evidence>
<dbReference type="FunFam" id="1.20.1420.30:FF:000014">
    <property type="entry name" value="Cation/H+ exchanger protein 2"/>
    <property type="match status" value="1"/>
</dbReference>
<feature type="transmembrane region" description="Helical" evidence="9">
    <location>
        <begin position="776"/>
        <end position="795"/>
    </location>
</feature>
<dbReference type="PANTHER" id="PTHR31503">
    <property type="entry name" value="VACUOLAR CALCIUM ION TRANSPORTER"/>
    <property type="match status" value="1"/>
</dbReference>
<dbReference type="Pfam" id="PF03733">
    <property type="entry name" value="YccF"/>
    <property type="match status" value="1"/>
</dbReference>
<dbReference type="RefSeq" id="XP_020437438.1">
    <property type="nucleotide sequence ID" value="XM_020573321.1"/>
</dbReference>
<feature type="transmembrane region" description="Helical" evidence="9">
    <location>
        <begin position="640"/>
        <end position="661"/>
    </location>
</feature>
<feature type="transmembrane region" description="Helical" evidence="9">
    <location>
        <begin position="385"/>
        <end position="407"/>
    </location>
</feature>
<feature type="domain" description="Sodium/calcium exchanger membrane region" evidence="10">
    <location>
        <begin position="647"/>
        <end position="794"/>
    </location>
</feature>
<feature type="region of interest" description="Disordered" evidence="8">
    <location>
        <begin position="1"/>
        <end position="69"/>
    </location>
</feature>
<dbReference type="Gene3D" id="1.20.1420.30">
    <property type="entry name" value="NCX, central ion-binding region"/>
    <property type="match status" value="1"/>
</dbReference>
<gene>
    <name evidence="12" type="primary">CAX1</name>
    <name evidence="12" type="ORF">PPL_02331</name>
</gene>
<feature type="transmembrane region" description="Helical" evidence="9">
    <location>
        <begin position="681"/>
        <end position="704"/>
    </location>
</feature>
<evidence type="ECO:0000256" key="4">
    <source>
        <dbReference type="ARBA" id="ARBA00022692"/>
    </source>
</evidence>
<evidence type="ECO:0000256" key="6">
    <source>
        <dbReference type="ARBA" id="ARBA00023065"/>
    </source>
</evidence>
<evidence type="ECO:0000256" key="8">
    <source>
        <dbReference type="SAM" id="MobiDB-lite"/>
    </source>
</evidence>
<feature type="transmembrane region" description="Helical" evidence="9">
    <location>
        <begin position="305"/>
        <end position="333"/>
    </location>
</feature>
<feature type="transmembrane region" description="Helical" evidence="9">
    <location>
        <begin position="746"/>
        <end position="769"/>
    </location>
</feature>
<protein>
    <submittedName>
        <fullName evidence="12">DUF307 family protein</fullName>
    </submittedName>
</protein>
<feature type="transmembrane region" description="Helical" evidence="9">
    <location>
        <begin position="716"/>
        <end position="740"/>
    </location>
</feature>
<dbReference type="InterPro" id="IPR005185">
    <property type="entry name" value="YccF"/>
</dbReference>
<evidence type="ECO:0000313" key="12">
    <source>
        <dbReference type="EMBL" id="EFA85329.1"/>
    </source>
</evidence>
<reference evidence="12 13" key="1">
    <citation type="journal article" date="2011" name="Genome Res.">
        <title>Phylogeny-wide analysis of social amoeba genomes highlights ancient origins for complex intercellular communication.</title>
        <authorList>
            <person name="Heidel A.J."/>
            <person name="Lawal H.M."/>
            <person name="Felder M."/>
            <person name="Schilde C."/>
            <person name="Helps N.R."/>
            <person name="Tunggal B."/>
            <person name="Rivero F."/>
            <person name="John U."/>
            <person name="Schleicher M."/>
            <person name="Eichinger L."/>
            <person name="Platzer M."/>
            <person name="Noegel A.A."/>
            <person name="Schaap P."/>
            <person name="Gloeckner G."/>
        </authorList>
    </citation>
    <scope>NUCLEOTIDE SEQUENCE [LARGE SCALE GENOMIC DNA]</scope>
    <source>
        <strain evidence="13">ATCC 26659 / Pp 5 / PN500</strain>
    </source>
</reference>
<evidence type="ECO:0000256" key="3">
    <source>
        <dbReference type="ARBA" id="ARBA00022553"/>
    </source>
</evidence>
<evidence type="ECO:0000313" key="13">
    <source>
        <dbReference type="Proteomes" id="UP000001396"/>
    </source>
</evidence>
<dbReference type="Pfam" id="PF01699">
    <property type="entry name" value="Na_Ca_ex"/>
    <property type="match status" value="2"/>
</dbReference>
<evidence type="ECO:0000259" key="10">
    <source>
        <dbReference type="Pfam" id="PF01699"/>
    </source>
</evidence>
<dbReference type="AlphaFoldDB" id="D3B205"/>
<dbReference type="GeneID" id="31357856"/>
<evidence type="ECO:0000256" key="7">
    <source>
        <dbReference type="ARBA" id="ARBA00023136"/>
    </source>
</evidence>
<sequence>MSDIPLLSKEEQQQQRYTAPDQLPPHQTQPHPPLSPIQPRRSSAGGQNGFYYTNIDNNNNNNNNNGNYDTYELINSSNNSGVILPASNFNQQSNQSYQTMDISNTSNNNTSALNFSTGFPRQPPSGHNRMTRSESESELRQTRVSLYAAVPDSPPTYEDLGITPQTNTLEAKHTIQNHMFGFRPFKSKIYKKRLQDRSLEMQQMYENNPVIEKGVNSIGNYLYAIFLGSLFFLLFTLISLILFVTYFGIPYGKIIWNLKEFVLWPFGKYLQKTMHTHNPRDGERQPLRKSVHLPDPTISLRIGMVLYYLLAAPFLILFQGIVIVLTWMIVVMIPTSKMHSQILKNLLTNPLAVRVEYHIPRTDCEIILYPVEAINLYYYKFTVHGLNVCLINLLPFVILSLVLGYFLEDKINPVVLFVSCLLSTIPLSYYNGMAIASLSAQTSFAMGALINASFGSIIELILYIVTINGAQEDVARSAITGSLLGALLLVPGLSMVIGGIKHKEQRFNPAVMGVSTVLLMVAVVGTFTPTIFYKIYGGYNLQCTNCLDDGGQLNCHSCEYVQNSLDSDPVYTGKARTLMYIVSAFLPVAYIIGLLFTLKTHTHILHPIQKEESSNNNNNSTTDAHDSHESGGGGHETEVLWGKTQCIVVLCLCTTMFALVSDKMVESIDPVVKALNLTHEFLGVTILGIIPSAAEYLNAIQFALHNNMPLALEIGASAAVQITLFQMPVLVYICAIINHLSSSGSFTLIFPVMDFFAVFFSVVVMNLVFTNGKTNYFIGSILVIVYLIIVVAFYFTPA</sequence>
<organism evidence="12 13">
    <name type="scientific">Heterostelium pallidum (strain ATCC 26659 / Pp 5 / PN500)</name>
    <name type="common">Cellular slime mold</name>
    <name type="synonym">Polysphondylium pallidum</name>
    <dbReference type="NCBI Taxonomy" id="670386"/>
    <lineage>
        <taxon>Eukaryota</taxon>
        <taxon>Amoebozoa</taxon>
        <taxon>Evosea</taxon>
        <taxon>Eumycetozoa</taxon>
        <taxon>Dictyostelia</taxon>
        <taxon>Acytosteliales</taxon>
        <taxon>Acytosteliaceae</taxon>
        <taxon>Heterostelium</taxon>
    </lineage>
</organism>
<dbReference type="InterPro" id="IPR044880">
    <property type="entry name" value="NCX_ion-bd_dom_sf"/>
</dbReference>
<dbReference type="FunCoup" id="D3B205">
    <property type="interactions" value="124"/>
</dbReference>
<name>D3B205_HETP5</name>
<evidence type="ECO:0000256" key="1">
    <source>
        <dbReference type="ARBA" id="ARBA00004127"/>
    </source>
</evidence>
<feature type="transmembrane region" description="Helical" evidence="9">
    <location>
        <begin position="444"/>
        <end position="465"/>
    </location>
</feature>
<dbReference type="GO" id="GO:0006874">
    <property type="term" value="P:intracellular calcium ion homeostasis"/>
    <property type="evidence" value="ECO:0007669"/>
    <property type="project" value="TreeGrafter"/>
</dbReference>
<dbReference type="PANTHER" id="PTHR31503:SF10">
    <property type="entry name" value="VNX1 PROTEIN"/>
    <property type="match status" value="1"/>
</dbReference>
<feature type="transmembrane region" description="Helical" evidence="9">
    <location>
        <begin position="221"/>
        <end position="249"/>
    </location>
</feature>
<feature type="transmembrane region" description="Helical" evidence="9">
    <location>
        <begin position="477"/>
        <end position="498"/>
    </location>
</feature>
<dbReference type="InterPro" id="IPR004837">
    <property type="entry name" value="NaCa_Exmemb"/>
</dbReference>
<feature type="region of interest" description="Disordered" evidence="8">
    <location>
        <begin position="104"/>
        <end position="138"/>
    </location>
</feature>
<keyword evidence="4 9" id="KW-0812">Transmembrane</keyword>
<evidence type="ECO:0000256" key="2">
    <source>
        <dbReference type="ARBA" id="ARBA00022448"/>
    </source>
</evidence>
<feature type="transmembrane region" description="Helical" evidence="9">
    <location>
        <begin position="413"/>
        <end position="432"/>
    </location>
</feature>
<feature type="compositionally biased region" description="Low complexity" evidence="8">
    <location>
        <begin position="49"/>
        <end position="69"/>
    </location>
</feature>
<keyword evidence="6" id="KW-0406">Ion transport</keyword>
<feature type="domain" description="Inner membrane component" evidence="11">
    <location>
        <begin position="218"/>
        <end position="268"/>
    </location>
</feature>
<evidence type="ECO:0000256" key="9">
    <source>
        <dbReference type="SAM" id="Phobius"/>
    </source>
</evidence>
<dbReference type="GO" id="GO:0005774">
    <property type="term" value="C:vacuolar membrane"/>
    <property type="evidence" value="ECO:0007669"/>
    <property type="project" value="UniProtKB-ARBA"/>
</dbReference>
<evidence type="ECO:0000259" key="11">
    <source>
        <dbReference type="Pfam" id="PF03733"/>
    </source>
</evidence>
<dbReference type="GO" id="GO:0012505">
    <property type="term" value="C:endomembrane system"/>
    <property type="evidence" value="ECO:0007669"/>
    <property type="project" value="UniProtKB-SubCell"/>
</dbReference>
<keyword evidence="2" id="KW-0813">Transport</keyword>